<keyword evidence="2 7" id="KW-0812">Transmembrane</keyword>
<reference evidence="9 10" key="1">
    <citation type="submission" date="2017-12" db="EMBL/GenBank/DDBJ databases">
        <title>Sequencing, de novo assembly and annotation of complete genome of a new Thraustochytrid species, strain FCC1311.</title>
        <authorList>
            <person name="Sedici K."/>
            <person name="Godart F."/>
            <person name="Aiese Cigliano R."/>
            <person name="Sanseverino W."/>
            <person name="Barakat M."/>
            <person name="Ortet P."/>
            <person name="Marechal E."/>
            <person name="Cagnac O."/>
            <person name="Amato A."/>
        </authorList>
    </citation>
    <scope>NUCLEOTIDE SEQUENCE [LARGE SCALE GENOMIC DNA]</scope>
</reference>
<keyword evidence="5" id="KW-0325">Glycoprotein</keyword>
<evidence type="ECO:0000256" key="1">
    <source>
        <dbReference type="ARBA" id="ARBA00004141"/>
    </source>
</evidence>
<evidence type="ECO:0000256" key="3">
    <source>
        <dbReference type="ARBA" id="ARBA00022989"/>
    </source>
</evidence>
<feature type="region of interest" description="Disordered" evidence="6">
    <location>
        <begin position="1"/>
        <end position="36"/>
    </location>
</feature>
<evidence type="ECO:0000256" key="6">
    <source>
        <dbReference type="SAM" id="MobiDB-lite"/>
    </source>
</evidence>
<feature type="compositionally biased region" description="Low complexity" evidence="6">
    <location>
        <begin position="592"/>
        <end position="602"/>
    </location>
</feature>
<dbReference type="Proteomes" id="UP000241890">
    <property type="component" value="Unassembled WGS sequence"/>
</dbReference>
<dbReference type="GO" id="GO:0016020">
    <property type="term" value="C:membrane"/>
    <property type="evidence" value="ECO:0007669"/>
    <property type="project" value="UniProtKB-SubCell"/>
</dbReference>
<dbReference type="GO" id="GO:0005783">
    <property type="term" value="C:endoplasmic reticulum"/>
    <property type="evidence" value="ECO:0007669"/>
    <property type="project" value="InterPro"/>
</dbReference>
<feature type="transmembrane region" description="Helical" evidence="7">
    <location>
        <begin position="843"/>
        <end position="868"/>
    </location>
</feature>
<feature type="transmembrane region" description="Helical" evidence="7">
    <location>
        <begin position="420"/>
        <end position="444"/>
    </location>
</feature>
<evidence type="ECO:0000256" key="5">
    <source>
        <dbReference type="ARBA" id="ARBA00023180"/>
    </source>
</evidence>
<evidence type="ECO:0000313" key="10">
    <source>
        <dbReference type="Proteomes" id="UP000241890"/>
    </source>
</evidence>
<dbReference type="InterPro" id="IPR039775">
    <property type="entry name" value="PHTF1/2"/>
</dbReference>
<feature type="region of interest" description="Disordered" evidence="6">
    <location>
        <begin position="143"/>
        <end position="162"/>
    </location>
</feature>
<feature type="compositionally biased region" description="Low complexity" evidence="6">
    <location>
        <begin position="630"/>
        <end position="649"/>
    </location>
</feature>
<dbReference type="OrthoDB" id="10066656at2759"/>
<evidence type="ECO:0000256" key="4">
    <source>
        <dbReference type="ARBA" id="ARBA00023136"/>
    </source>
</evidence>
<comment type="subcellular location">
    <subcellularLocation>
        <location evidence="1">Membrane</location>
        <topology evidence="1">Multi-pass membrane protein</topology>
    </subcellularLocation>
</comment>
<comment type="caution">
    <text evidence="9">The sequence shown here is derived from an EMBL/GenBank/DDBJ whole genome shotgun (WGS) entry which is preliminary data.</text>
</comment>
<keyword evidence="4 7" id="KW-0472">Membrane</keyword>
<gene>
    <name evidence="9" type="ORF">FCC1311_039442</name>
</gene>
<dbReference type="PANTHER" id="PTHR12680">
    <property type="entry name" value="PUTATIVE HOMEODOMAIN TRANSCRIPTION FACTOR PHTF"/>
    <property type="match status" value="1"/>
</dbReference>
<feature type="compositionally biased region" description="Polar residues" evidence="6">
    <location>
        <begin position="216"/>
        <end position="229"/>
    </location>
</feature>
<feature type="compositionally biased region" description="Basic and acidic residues" evidence="6">
    <location>
        <begin position="259"/>
        <end position="269"/>
    </location>
</feature>
<feature type="domain" description="PHTF1/2 N-terminal" evidence="8">
    <location>
        <begin position="336"/>
        <end position="440"/>
    </location>
</feature>
<evidence type="ECO:0000256" key="7">
    <source>
        <dbReference type="SAM" id="Phobius"/>
    </source>
</evidence>
<dbReference type="InParanoid" id="A0A2R5GHF4"/>
<protein>
    <recommendedName>
        <fullName evidence="8">PHTF1/2 N-terminal domain-containing protein</fullName>
    </recommendedName>
</protein>
<dbReference type="AlphaFoldDB" id="A0A2R5GHF4"/>
<dbReference type="Pfam" id="PF12129">
    <property type="entry name" value="PHTF1-2_N"/>
    <property type="match status" value="1"/>
</dbReference>
<name>A0A2R5GHF4_9STRA</name>
<evidence type="ECO:0000256" key="2">
    <source>
        <dbReference type="ARBA" id="ARBA00022692"/>
    </source>
</evidence>
<feature type="compositionally biased region" description="Polar residues" evidence="6">
    <location>
        <begin position="521"/>
        <end position="538"/>
    </location>
</feature>
<dbReference type="EMBL" id="BEYU01000035">
    <property type="protein sequence ID" value="GBG27721.1"/>
    <property type="molecule type" value="Genomic_DNA"/>
</dbReference>
<feature type="compositionally biased region" description="Acidic residues" evidence="6">
    <location>
        <begin position="549"/>
        <end position="570"/>
    </location>
</feature>
<feature type="transmembrane region" description="Helical" evidence="7">
    <location>
        <begin position="387"/>
        <end position="408"/>
    </location>
</feature>
<dbReference type="PANTHER" id="PTHR12680:SF6">
    <property type="entry name" value="PROTEIN PHTF"/>
    <property type="match status" value="1"/>
</dbReference>
<accession>A0A2R5GHF4</accession>
<organism evidence="9 10">
    <name type="scientific">Hondaea fermentalgiana</name>
    <dbReference type="NCBI Taxonomy" id="2315210"/>
    <lineage>
        <taxon>Eukaryota</taxon>
        <taxon>Sar</taxon>
        <taxon>Stramenopiles</taxon>
        <taxon>Bigyra</taxon>
        <taxon>Labyrinthulomycetes</taxon>
        <taxon>Thraustochytrida</taxon>
        <taxon>Thraustochytriidae</taxon>
        <taxon>Hondaea</taxon>
    </lineage>
</organism>
<feature type="region of interest" description="Disordered" evidence="6">
    <location>
        <begin position="210"/>
        <end position="284"/>
    </location>
</feature>
<feature type="compositionally biased region" description="Low complexity" evidence="6">
    <location>
        <begin position="485"/>
        <end position="513"/>
    </location>
</feature>
<keyword evidence="10" id="KW-1185">Reference proteome</keyword>
<evidence type="ECO:0000313" key="9">
    <source>
        <dbReference type="EMBL" id="GBG27721.1"/>
    </source>
</evidence>
<evidence type="ECO:0000259" key="8">
    <source>
        <dbReference type="Pfam" id="PF12129"/>
    </source>
</evidence>
<feature type="region of interest" description="Disordered" evidence="6">
    <location>
        <begin position="477"/>
        <end position="679"/>
    </location>
</feature>
<feature type="compositionally biased region" description="Gly residues" evidence="6">
    <location>
        <begin position="13"/>
        <end position="25"/>
    </location>
</feature>
<keyword evidence="3 7" id="KW-1133">Transmembrane helix</keyword>
<proteinExistence type="predicted"/>
<dbReference type="InterPro" id="IPR021980">
    <property type="entry name" value="PHTF1/2_N"/>
</dbReference>
<sequence length="1081" mass="118174">MEEPVEADNAGSGDAGGGGGGGGAGSPRASTELHSELRVRAGLGGNVAASLVEVIAKPVEEERRGPGRSALAWDQHVASFLRRRGVGGIAPAHAERLKKSHSSGSIVQYSVAREGTLFTSDDEDEASPAKLNGHETAPAAAARFANGTRNRHKPGADEDTEDEDTAYAHAHIAVARVAEPPLLRDCSADSLIPETLLGPGRARNPLALDEDIGATTPGSASQASSGIDDTSTEGEDNISLQKSEDSRPQPLHTRSSLQLDERLVRERSRQFPGSRMTGVGIMSGSRNDVGVSSVSLRLDDEEDSDFDLGEYDSSASPDVMRAKSLASPRALGGPEMFDFDIMKRKTRIKPSKKLDRPSVRKGQMWTVRVLLFPLFLSWWSGKLKTRWLIVSLMVYMMQLSATTLYWLSPEEPSEVTRYEIVSSLILLLVVAFMLGHCAAVSNAVTTALKKEREDVPPAAGAQANEASAFRPDVAQALEKQRQQRQRQQQQQQMLQRRLQQRQQAEQLGNAQQARGQGLRQPRQNGGSRMPNRSSTAFSVGSVKYVTDHDDYDEEDDSISSDEEEQTDLDEVQNKKDSLEGLGRPLSQKTVTSARSAAPALGLRAGGGTLSGDDERPEQAGAASNAEGRARPISNSSAKSSASSPPSTRADASHLAPPVRGPDILHLGSGSAARRRPRLMHKTSSVRSLLWSSAGPQESTLSVSDVRNRIYERISMSKLDRTRVRIADISVLAMAALPTLFRCAESVLPALCWFADQPESAALLSFGGFDTFLQESVCAPALLQTNGTTNMGSGSINITSRVAQGGLDTTTDPLVCYIADQERCEHTMLEAMIAAASKRYDKQAIFISFSSMLATLFLLAIFFQFVVIAEEIFRRRLLYAKYFGQLTSSRRSQKARLPHFRLNRVNHIRVWLDLRNDSREAHNSTYQFGDAAANTLVIVTLTVVARVCLRLFSGAWSFQRLDDWATLLLSTTFSIFMYRFMNLASDTQKKYNASARVLYTEQLNIYIQLFANPANKEELVACNNMLKIAIKLLSSESKPGKDAYKAILLNPVVYNLFRVTILSAMGTMSSDVLGFKVRLWKI</sequence>
<feature type="transmembrane region" description="Helical" evidence="7">
    <location>
        <begin position="362"/>
        <end position="380"/>
    </location>
</feature>